<dbReference type="EMBL" id="NAJL01000018">
    <property type="protein sequence ID" value="TKA28438.1"/>
    <property type="molecule type" value="Genomic_DNA"/>
</dbReference>
<dbReference type="OrthoDB" id="3897962at2759"/>
<keyword evidence="3" id="KW-1185">Reference proteome</keyword>
<feature type="compositionally biased region" description="Polar residues" evidence="1">
    <location>
        <begin position="54"/>
        <end position="65"/>
    </location>
</feature>
<organism evidence="2 3">
    <name type="scientific">Salinomyces thailandicus</name>
    <dbReference type="NCBI Taxonomy" id="706561"/>
    <lineage>
        <taxon>Eukaryota</taxon>
        <taxon>Fungi</taxon>
        <taxon>Dikarya</taxon>
        <taxon>Ascomycota</taxon>
        <taxon>Pezizomycotina</taxon>
        <taxon>Dothideomycetes</taxon>
        <taxon>Dothideomycetidae</taxon>
        <taxon>Mycosphaerellales</taxon>
        <taxon>Teratosphaeriaceae</taxon>
        <taxon>Salinomyces</taxon>
    </lineage>
</organism>
<reference evidence="2 3" key="1">
    <citation type="submission" date="2017-03" db="EMBL/GenBank/DDBJ databases">
        <title>Genomes of endolithic fungi from Antarctica.</title>
        <authorList>
            <person name="Coleine C."/>
            <person name="Masonjones S."/>
            <person name="Stajich J.E."/>
        </authorList>
    </citation>
    <scope>NUCLEOTIDE SEQUENCE [LARGE SCALE GENOMIC DNA]</scope>
    <source>
        <strain evidence="2 3">CCFEE 6315</strain>
    </source>
</reference>
<evidence type="ECO:0000256" key="1">
    <source>
        <dbReference type="SAM" id="MobiDB-lite"/>
    </source>
</evidence>
<dbReference type="AlphaFoldDB" id="A0A4U0U0V4"/>
<name>A0A4U0U0V4_9PEZI</name>
<proteinExistence type="predicted"/>
<evidence type="ECO:0000313" key="2">
    <source>
        <dbReference type="EMBL" id="TKA28438.1"/>
    </source>
</evidence>
<feature type="compositionally biased region" description="Basic and acidic residues" evidence="1">
    <location>
        <begin position="1"/>
        <end position="10"/>
    </location>
</feature>
<evidence type="ECO:0000313" key="3">
    <source>
        <dbReference type="Proteomes" id="UP000308549"/>
    </source>
</evidence>
<comment type="caution">
    <text evidence="2">The sequence shown here is derived from an EMBL/GenBank/DDBJ whole genome shotgun (WGS) entry which is preliminary data.</text>
</comment>
<feature type="compositionally biased region" description="Basic and acidic residues" evidence="1">
    <location>
        <begin position="187"/>
        <end position="214"/>
    </location>
</feature>
<feature type="region of interest" description="Disordered" evidence="1">
    <location>
        <begin position="1"/>
        <end position="224"/>
    </location>
</feature>
<feature type="compositionally biased region" description="Basic and acidic residues" evidence="1">
    <location>
        <begin position="87"/>
        <end position="112"/>
    </location>
</feature>
<dbReference type="Proteomes" id="UP000308549">
    <property type="component" value="Unassembled WGS sequence"/>
</dbReference>
<sequence>MEQHHNSGHDARHRNAPRSDEQAARTSRGIPLRDLVEDMASPATPATDQRLPPVTTTASAGSSQHPFAFIMYGAPSDPATRARKREVRSEAAKRSAERRRATMEQRRLEQRSRAASSSKRRKSRPGEDEPQPATTGGSAPSRVSDGVQWAAGERGSDWTPGSSSRAAPAGRNGGTSEVGDTSLHRQQPSDDPGKEMRVEAAGRFRRYEEVKAGLDEATTSTRPP</sequence>
<protein>
    <submittedName>
        <fullName evidence="2">Uncharacterized protein</fullName>
    </submittedName>
</protein>
<accession>A0A4U0U0V4</accession>
<gene>
    <name evidence="2" type="ORF">B0A50_03905</name>
</gene>